<accession>A0A0K1PH83</accession>
<evidence type="ECO:0000313" key="1">
    <source>
        <dbReference type="EMBL" id="AKU92880.1"/>
    </source>
</evidence>
<evidence type="ECO:0008006" key="3">
    <source>
        <dbReference type="Google" id="ProtNLM"/>
    </source>
</evidence>
<keyword evidence="2" id="KW-1185">Reference proteome</keyword>
<dbReference type="InterPro" id="IPR038142">
    <property type="entry name" value="Cytochrome_P460_sp"/>
</dbReference>
<organism evidence="1 2">
    <name type="scientific">Vulgatibacter incomptus</name>
    <dbReference type="NCBI Taxonomy" id="1391653"/>
    <lineage>
        <taxon>Bacteria</taxon>
        <taxon>Pseudomonadati</taxon>
        <taxon>Myxococcota</taxon>
        <taxon>Myxococcia</taxon>
        <taxon>Myxococcales</taxon>
        <taxon>Cystobacterineae</taxon>
        <taxon>Vulgatibacteraceae</taxon>
        <taxon>Vulgatibacter</taxon>
    </lineage>
</organism>
<dbReference type="EMBL" id="CP012332">
    <property type="protein sequence ID" value="AKU92880.1"/>
    <property type="molecule type" value="Genomic_DNA"/>
</dbReference>
<dbReference type="RefSeq" id="WP_050726986.1">
    <property type="nucleotide sequence ID" value="NZ_CP012332.1"/>
</dbReference>
<gene>
    <name evidence="1" type="ORF">AKJ08_3267</name>
</gene>
<dbReference type="OrthoDB" id="274365at2"/>
<dbReference type="AlphaFoldDB" id="A0A0K1PH83"/>
<sequence length="151" mass="16730">MTVPGGNTTAPSPEAQQILDQIQGYRTWPTFRTVPEPTFSQAHGGRYLITYYNGVVEAAIEQDILPLPNGAIFVAENRTSPDLGEPPVLTIMSKAQGRWYWLQLADSQVLQDSRGRPIEGYGGGGTTACLECHSQNRRNDFVFGHNFSRPY</sequence>
<evidence type="ECO:0000313" key="2">
    <source>
        <dbReference type="Proteomes" id="UP000055590"/>
    </source>
</evidence>
<name>A0A0K1PH83_9BACT</name>
<proteinExistence type="predicted"/>
<protein>
    <recommendedName>
        <fullName evidence="3">Cytochrome P460 domain-containing protein</fullName>
    </recommendedName>
</protein>
<dbReference type="KEGG" id="vin:AKJ08_3267"/>
<reference evidence="1 2" key="1">
    <citation type="submission" date="2015-08" db="EMBL/GenBank/DDBJ databases">
        <authorList>
            <person name="Babu N.S."/>
            <person name="Beckwith C.J."/>
            <person name="Beseler K.G."/>
            <person name="Brison A."/>
            <person name="Carone J.V."/>
            <person name="Caskin T.P."/>
            <person name="Diamond M."/>
            <person name="Durham M.E."/>
            <person name="Foxe J.M."/>
            <person name="Go M."/>
            <person name="Henderson B.A."/>
            <person name="Jones I.B."/>
            <person name="McGettigan J.A."/>
            <person name="Micheletti S.J."/>
            <person name="Nasrallah M.E."/>
            <person name="Ortiz D."/>
            <person name="Piller C.R."/>
            <person name="Privatt S.R."/>
            <person name="Schneider S.L."/>
            <person name="Sharp S."/>
            <person name="Smith T.C."/>
            <person name="Stanton J.D."/>
            <person name="Ullery H.E."/>
            <person name="Wilson R.J."/>
            <person name="Serrano M.G."/>
            <person name="Buck G."/>
            <person name="Lee V."/>
            <person name="Wang Y."/>
            <person name="Carvalho R."/>
            <person name="Voegtly L."/>
            <person name="Shi R."/>
            <person name="Duckworth R."/>
            <person name="Johnson A."/>
            <person name="Loviza R."/>
            <person name="Walstead R."/>
            <person name="Shah Z."/>
            <person name="Kiflezghi M."/>
            <person name="Wade K."/>
            <person name="Ball S.L."/>
            <person name="Bradley K.W."/>
            <person name="Asai D.J."/>
            <person name="Bowman C.A."/>
            <person name="Russell D.A."/>
            <person name="Pope W.H."/>
            <person name="Jacobs-Sera D."/>
            <person name="Hendrix R.W."/>
            <person name="Hatfull G.F."/>
        </authorList>
    </citation>
    <scope>NUCLEOTIDE SEQUENCE [LARGE SCALE GENOMIC DNA]</scope>
    <source>
        <strain evidence="1 2">DSM 27710</strain>
    </source>
</reference>
<dbReference type="Gene3D" id="3.50.70.20">
    <property type="entry name" value="Cytochrome P460"/>
    <property type="match status" value="1"/>
</dbReference>
<dbReference type="CDD" id="cd20716">
    <property type="entry name" value="cyt_P460_fam"/>
    <property type="match status" value="1"/>
</dbReference>
<dbReference type="Proteomes" id="UP000055590">
    <property type="component" value="Chromosome"/>
</dbReference>